<organism evidence="1 2">
    <name type="scientific">Yersinia intermedia</name>
    <dbReference type="NCBI Taxonomy" id="631"/>
    <lineage>
        <taxon>Bacteria</taxon>
        <taxon>Pseudomonadati</taxon>
        <taxon>Pseudomonadota</taxon>
        <taxon>Gammaproteobacteria</taxon>
        <taxon>Enterobacterales</taxon>
        <taxon>Yersiniaceae</taxon>
        <taxon>Yersinia</taxon>
    </lineage>
</organism>
<name>A0A0H5LW52_YERIN</name>
<accession>A0A0H5LW52</accession>
<sequence>MLGLLVLVATCNRAWLFNSNLGQQQKIRRVCALFFCVLSALAA</sequence>
<gene>
    <name evidence="1" type="ORF">ERS008476_02121</name>
</gene>
<proteinExistence type="predicted"/>
<dbReference type="AlphaFoldDB" id="A0A0H5LW52"/>
<evidence type="ECO:0000313" key="2">
    <source>
        <dbReference type="Proteomes" id="UP000043316"/>
    </source>
</evidence>
<protein>
    <submittedName>
        <fullName evidence="1">Uncharacterized protein</fullName>
    </submittedName>
</protein>
<dbReference type="EMBL" id="CWJI01000004">
    <property type="protein sequence ID" value="CRY55142.1"/>
    <property type="molecule type" value="Genomic_DNA"/>
</dbReference>
<dbReference type="Proteomes" id="UP000043316">
    <property type="component" value="Unassembled WGS sequence"/>
</dbReference>
<reference evidence="2" key="1">
    <citation type="submission" date="2015-03" db="EMBL/GenBank/DDBJ databases">
        <authorList>
            <consortium name="Pathogen Informatics"/>
        </authorList>
    </citation>
    <scope>NUCLEOTIDE SEQUENCE [LARGE SCALE GENOMIC DNA]</scope>
    <source>
        <strain evidence="2">R148</strain>
    </source>
</reference>
<evidence type="ECO:0000313" key="1">
    <source>
        <dbReference type="EMBL" id="CRY55142.1"/>
    </source>
</evidence>